<evidence type="ECO:0000313" key="2">
    <source>
        <dbReference type="EMBL" id="KAB7500580.1"/>
    </source>
</evidence>
<accession>A0A5N5T6G6</accession>
<reference evidence="2 3" key="1">
    <citation type="journal article" date="2019" name="PLoS Biol.">
        <title>Sex chromosomes control vertical transmission of feminizing Wolbachia symbionts in an isopod.</title>
        <authorList>
            <person name="Becking T."/>
            <person name="Chebbi M.A."/>
            <person name="Giraud I."/>
            <person name="Moumen B."/>
            <person name="Laverre T."/>
            <person name="Caubet Y."/>
            <person name="Peccoud J."/>
            <person name="Gilbert C."/>
            <person name="Cordaux R."/>
        </authorList>
    </citation>
    <scope>NUCLEOTIDE SEQUENCE [LARGE SCALE GENOMIC DNA]</scope>
    <source>
        <strain evidence="2">ANa2</strain>
        <tissue evidence="2">Whole body excluding digestive tract and cuticle</tissue>
    </source>
</reference>
<proteinExistence type="predicted"/>
<dbReference type="OrthoDB" id="6381678at2759"/>
<dbReference type="AlphaFoldDB" id="A0A5N5T6G6"/>
<gene>
    <name evidence="2" type="ORF">Anas_08054</name>
</gene>
<feature type="compositionally biased region" description="Low complexity" evidence="1">
    <location>
        <begin position="86"/>
        <end position="96"/>
    </location>
</feature>
<dbReference type="Proteomes" id="UP000326759">
    <property type="component" value="Unassembled WGS sequence"/>
</dbReference>
<sequence>MTIIFVSLVAAVSAAPQLFFVVPPQFLESQSKQELNNLIASFVPVQNDQSVAASTIHESHGSELVPEVAVEAQESEAPVAPVVASEVEESLPSAAAQEEPVQDEAVPQPETEVTTDASLAVDQAQEIRAEETTEPQPSVVDVVEPEVVEPEVVEPEVVEPEVVQPEVVQPETIEPEVVTDAAPQQEEIILPETSLSVVDTPTEVLTNEVTAQEVSKPEETIKSDPSSGKSIQSAVNVIPSTTLITHFGYNPNTIIRSQPNTITHQGTVVDPRALVPAQFRHFIYENDAPEVVAAKVAFFRVQAALTPRKL</sequence>
<feature type="region of interest" description="Disordered" evidence="1">
    <location>
        <begin position="86"/>
        <end position="109"/>
    </location>
</feature>
<dbReference type="EMBL" id="SEYY01013550">
    <property type="protein sequence ID" value="KAB7500580.1"/>
    <property type="molecule type" value="Genomic_DNA"/>
</dbReference>
<evidence type="ECO:0000256" key="1">
    <source>
        <dbReference type="SAM" id="MobiDB-lite"/>
    </source>
</evidence>
<name>A0A5N5T6G6_9CRUS</name>
<protein>
    <submittedName>
        <fullName evidence="2">Uncharacterized protein</fullName>
    </submittedName>
</protein>
<organism evidence="2 3">
    <name type="scientific">Armadillidium nasatum</name>
    <dbReference type="NCBI Taxonomy" id="96803"/>
    <lineage>
        <taxon>Eukaryota</taxon>
        <taxon>Metazoa</taxon>
        <taxon>Ecdysozoa</taxon>
        <taxon>Arthropoda</taxon>
        <taxon>Crustacea</taxon>
        <taxon>Multicrustacea</taxon>
        <taxon>Malacostraca</taxon>
        <taxon>Eumalacostraca</taxon>
        <taxon>Peracarida</taxon>
        <taxon>Isopoda</taxon>
        <taxon>Oniscidea</taxon>
        <taxon>Crinocheta</taxon>
        <taxon>Armadillidiidae</taxon>
        <taxon>Armadillidium</taxon>
    </lineage>
</organism>
<comment type="caution">
    <text evidence="2">The sequence shown here is derived from an EMBL/GenBank/DDBJ whole genome shotgun (WGS) entry which is preliminary data.</text>
</comment>
<evidence type="ECO:0000313" key="3">
    <source>
        <dbReference type="Proteomes" id="UP000326759"/>
    </source>
</evidence>
<keyword evidence="3" id="KW-1185">Reference proteome</keyword>